<organism evidence="1 2">
    <name type="scientific">Grimontia celer</name>
    <dbReference type="NCBI Taxonomy" id="1796497"/>
    <lineage>
        <taxon>Bacteria</taxon>
        <taxon>Pseudomonadati</taxon>
        <taxon>Pseudomonadota</taxon>
        <taxon>Gammaproteobacteria</taxon>
        <taxon>Vibrionales</taxon>
        <taxon>Vibrionaceae</taxon>
        <taxon>Grimontia</taxon>
    </lineage>
</organism>
<accession>A0A128FB04</accession>
<gene>
    <name evidence="1" type="ORF">GCE9029_04126</name>
</gene>
<evidence type="ECO:0000313" key="1">
    <source>
        <dbReference type="EMBL" id="CZF83987.1"/>
    </source>
</evidence>
<reference evidence="2" key="1">
    <citation type="submission" date="2016-02" db="EMBL/GenBank/DDBJ databases">
        <authorList>
            <person name="Rodrigo-Torres Lidia"/>
            <person name="Arahal R.David."/>
        </authorList>
    </citation>
    <scope>NUCLEOTIDE SEQUENCE [LARGE SCALE GENOMIC DNA]</scope>
    <source>
        <strain evidence="2">CECT 9029</strain>
    </source>
</reference>
<proteinExistence type="predicted"/>
<dbReference type="RefSeq" id="WP_062666443.1">
    <property type="nucleotide sequence ID" value="NZ_FIZX01000004.1"/>
</dbReference>
<protein>
    <submittedName>
        <fullName evidence="1">Uncharacterized protein</fullName>
    </submittedName>
</protein>
<dbReference type="EMBL" id="FIZX01000004">
    <property type="protein sequence ID" value="CZF83987.1"/>
    <property type="molecule type" value="Genomic_DNA"/>
</dbReference>
<dbReference type="OrthoDB" id="4552311at2"/>
<dbReference type="Proteomes" id="UP000071641">
    <property type="component" value="Unassembled WGS sequence"/>
</dbReference>
<keyword evidence="2" id="KW-1185">Reference proteome</keyword>
<sequence length="137" mass="15478">MDKNSVVKIEPVDTEFNEQRVSDVRGVNWDGCMLKVHVEFDNVEEPVYVCFFGVDGFRVLDEFDLNEFWWADNADLTWLCTVKEGGWLSLEKTRSGFLSDPEGLTEYLIAGNTECVSILTTAPPTIIYASKNALNSN</sequence>
<evidence type="ECO:0000313" key="2">
    <source>
        <dbReference type="Proteomes" id="UP000071641"/>
    </source>
</evidence>
<dbReference type="AlphaFoldDB" id="A0A128FB04"/>
<name>A0A128FB04_9GAMM</name>